<keyword evidence="2" id="KW-1185">Reference proteome</keyword>
<evidence type="ECO:0000313" key="2">
    <source>
        <dbReference type="Proteomes" id="UP001190700"/>
    </source>
</evidence>
<name>A0AAE0GPD3_9CHLO</name>
<comment type="caution">
    <text evidence="1">The sequence shown here is derived from an EMBL/GenBank/DDBJ whole genome shotgun (WGS) entry which is preliminary data.</text>
</comment>
<sequence>MEGLEEIVAGVDEGRWAVGTVETHRTYNHVAMEGYNGKCLDRALGRLSKHSDFLTGCWDVEYIAGIWSVADWAALKLRGALTRLTNKIHAFSIRGVYVCKLQLPEGVPRAAVRDFLYRCVDQKYKEGAVRTFVKKRTGVVRTGSLKILDIFKNTGRAARCVETAECNCSGMPLDLPRKHGHVCFWTGELEGVFARLNRSLKDTPTMQAATEDDVLKGVSAYLSQFNGMREISDTALRSLFPWRGTVDGRPLNVVLDVTDCILFVAVCGDNGLLVQIKWDRFIFLLKRLDAYRTVRGLLRNNKFAFLAPQSALGFKDRSTGAKFEVAILLIQNTAAARLRPVTGQGLARRFAELMKGDVTAGLLLQKFGTHLMETLDKNRSERERLEQWGDGRLTLEEARKLTGRMTGLVRGVLDRNVAVGFGVCGKLYREWLEQERDGGKYEWWERKCGRLFLSLGSYTVTGYGSLIHTNAYVCIFACLTECLLSFENAYSDYH</sequence>
<dbReference type="EMBL" id="LGRX02003654">
    <property type="protein sequence ID" value="KAK3281905.1"/>
    <property type="molecule type" value="Genomic_DNA"/>
</dbReference>
<organism evidence="1 2">
    <name type="scientific">Cymbomonas tetramitiformis</name>
    <dbReference type="NCBI Taxonomy" id="36881"/>
    <lineage>
        <taxon>Eukaryota</taxon>
        <taxon>Viridiplantae</taxon>
        <taxon>Chlorophyta</taxon>
        <taxon>Pyramimonadophyceae</taxon>
        <taxon>Pyramimonadales</taxon>
        <taxon>Pyramimonadaceae</taxon>
        <taxon>Cymbomonas</taxon>
    </lineage>
</organism>
<dbReference type="Proteomes" id="UP001190700">
    <property type="component" value="Unassembled WGS sequence"/>
</dbReference>
<reference evidence="1 2" key="1">
    <citation type="journal article" date="2015" name="Genome Biol. Evol.">
        <title>Comparative Genomics of a Bacterivorous Green Alga Reveals Evolutionary Causalities and Consequences of Phago-Mixotrophic Mode of Nutrition.</title>
        <authorList>
            <person name="Burns J.A."/>
            <person name="Paasch A."/>
            <person name="Narechania A."/>
            <person name="Kim E."/>
        </authorList>
    </citation>
    <scope>NUCLEOTIDE SEQUENCE [LARGE SCALE GENOMIC DNA]</scope>
    <source>
        <strain evidence="1 2">PLY_AMNH</strain>
    </source>
</reference>
<evidence type="ECO:0000313" key="1">
    <source>
        <dbReference type="EMBL" id="KAK3281905.1"/>
    </source>
</evidence>
<accession>A0AAE0GPD3</accession>
<protein>
    <submittedName>
        <fullName evidence="1">Uncharacterized protein</fullName>
    </submittedName>
</protein>
<proteinExistence type="predicted"/>
<dbReference type="AlphaFoldDB" id="A0AAE0GPD3"/>
<gene>
    <name evidence="1" type="ORF">CYMTET_10328</name>
</gene>